<gene>
    <name evidence="1" type="ORF">OF850_11535</name>
</gene>
<sequence>MLTRTGFEMGLDRPQPMSMVVQFARRLGLQAAGGATALRGKGHTTSGAEA</sequence>
<dbReference type="Proteomes" id="UP001526430">
    <property type="component" value="Unassembled WGS sequence"/>
</dbReference>
<keyword evidence="2" id="KW-1185">Reference proteome</keyword>
<protein>
    <submittedName>
        <fullName evidence="1">Uncharacterized protein</fullName>
    </submittedName>
</protein>
<organism evidence="1 2">
    <name type="scientific">Sabulicella glaciei</name>
    <dbReference type="NCBI Taxonomy" id="2984948"/>
    <lineage>
        <taxon>Bacteria</taxon>
        <taxon>Pseudomonadati</taxon>
        <taxon>Pseudomonadota</taxon>
        <taxon>Alphaproteobacteria</taxon>
        <taxon>Acetobacterales</taxon>
        <taxon>Acetobacteraceae</taxon>
        <taxon>Sabulicella</taxon>
    </lineage>
</organism>
<dbReference type="RefSeq" id="WP_301590259.1">
    <property type="nucleotide sequence ID" value="NZ_JAPFQI010000008.1"/>
</dbReference>
<evidence type="ECO:0000313" key="1">
    <source>
        <dbReference type="EMBL" id="MCW8086262.1"/>
    </source>
</evidence>
<evidence type="ECO:0000313" key="2">
    <source>
        <dbReference type="Proteomes" id="UP001526430"/>
    </source>
</evidence>
<comment type="caution">
    <text evidence="1">The sequence shown here is derived from an EMBL/GenBank/DDBJ whole genome shotgun (WGS) entry which is preliminary data.</text>
</comment>
<name>A0ABT3NVS0_9PROT</name>
<reference evidence="1 2" key="1">
    <citation type="submission" date="2022-10" db="EMBL/GenBank/DDBJ databases">
        <title>Roseococcus glaciei nov., sp. nov., isolated from glacier.</title>
        <authorList>
            <person name="Liu Q."/>
            <person name="Xin Y.-H."/>
        </authorList>
    </citation>
    <scope>NUCLEOTIDE SEQUENCE [LARGE SCALE GENOMIC DNA]</scope>
    <source>
        <strain evidence="1 2">MDT2-1-1</strain>
    </source>
</reference>
<accession>A0ABT3NVS0</accession>
<proteinExistence type="predicted"/>
<dbReference type="EMBL" id="JAPFQI010000008">
    <property type="protein sequence ID" value="MCW8086262.1"/>
    <property type="molecule type" value="Genomic_DNA"/>
</dbReference>